<dbReference type="NCBIfam" id="TIGR01909">
    <property type="entry name" value="C_GCAxxG_C_C"/>
    <property type="match status" value="1"/>
</dbReference>
<dbReference type="Pfam" id="PF09719">
    <property type="entry name" value="C_GCAxxG_C_C"/>
    <property type="match status" value="1"/>
</dbReference>
<dbReference type="Proteomes" id="UP000460412">
    <property type="component" value="Unassembled WGS sequence"/>
</dbReference>
<proteinExistence type="predicted"/>
<evidence type="ECO:0008006" key="3">
    <source>
        <dbReference type="Google" id="ProtNLM"/>
    </source>
</evidence>
<accession>A0A7X3MHQ2</accession>
<reference evidence="1 2" key="1">
    <citation type="submission" date="2019-12" db="EMBL/GenBank/DDBJ databases">
        <title>Sporaefaciens musculi gen. nov., sp. nov., a novel bacterium isolated from the caecum of an obese mouse.</title>
        <authorList>
            <person name="Rasmussen T.S."/>
            <person name="Streidl T."/>
            <person name="Hitch T.C.A."/>
            <person name="Wortmann E."/>
            <person name="Deptula P."/>
            <person name="Hansen M."/>
            <person name="Nielsen D.S."/>
            <person name="Clavel T."/>
            <person name="Vogensen F.K."/>
        </authorList>
    </citation>
    <scope>NUCLEOTIDE SEQUENCE [LARGE SCALE GENOMIC DNA]</scope>
    <source>
        <strain evidence="1 2">WCA-9-b2</strain>
    </source>
</reference>
<gene>
    <name evidence="1" type="ORF">GN277_14045</name>
</gene>
<dbReference type="RefSeq" id="WP_159751608.1">
    <property type="nucleotide sequence ID" value="NZ_CASZNZ010000003.1"/>
</dbReference>
<organism evidence="1 2">
    <name type="scientific">Sporofaciens musculi</name>
    <dbReference type="NCBI Taxonomy" id="2681861"/>
    <lineage>
        <taxon>Bacteria</taxon>
        <taxon>Bacillati</taxon>
        <taxon>Bacillota</taxon>
        <taxon>Clostridia</taxon>
        <taxon>Lachnospirales</taxon>
        <taxon>Lachnospiraceae</taxon>
        <taxon>Sporofaciens</taxon>
    </lineage>
</organism>
<protein>
    <recommendedName>
        <fullName evidence="3">C_GCAxxG_C_C family protein</fullName>
    </recommendedName>
</protein>
<dbReference type="InterPro" id="IPR010181">
    <property type="entry name" value="CGCAxxGCC_motif"/>
</dbReference>
<dbReference type="AlphaFoldDB" id="A0A7X3MHQ2"/>
<sequence length="146" mass="16026">MKANKEVAVEKFNKGYNCCQAVICAYCEELGVKEEDVFKLTEGFGLGMGGLRDTCGAVTGMFLTISLANSAGDMENPRKTKMDTYGKFREAAAKYREKNGSIYCRELKNMDGPQPLPCCIQCVEDAAALVDEYFKSKKTAEGAEEV</sequence>
<comment type="caution">
    <text evidence="1">The sequence shown here is derived from an EMBL/GenBank/DDBJ whole genome shotgun (WGS) entry which is preliminary data.</text>
</comment>
<name>A0A7X3MHQ2_9FIRM</name>
<keyword evidence="2" id="KW-1185">Reference proteome</keyword>
<dbReference type="EMBL" id="WUQX01000001">
    <property type="protein sequence ID" value="MXP76475.1"/>
    <property type="molecule type" value="Genomic_DNA"/>
</dbReference>
<evidence type="ECO:0000313" key="1">
    <source>
        <dbReference type="EMBL" id="MXP76475.1"/>
    </source>
</evidence>
<evidence type="ECO:0000313" key="2">
    <source>
        <dbReference type="Proteomes" id="UP000460412"/>
    </source>
</evidence>